<evidence type="ECO:0000313" key="1">
    <source>
        <dbReference type="EMBL" id="KKK51941.1"/>
    </source>
</evidence>
<dbReference type="EMBL" id="LAZR01067264">
    <property type="protein sequence ID" value="KKK51941.1"/>
    <property type="molecule type" value="Genomic_DNA"/>
</dbReference>
<name>A0A0F8YVC1_9ZZZZ</name>
<dbReference type="AlphaFoldDB" id="A0A0F8YVC1"/>
<gene>
    <name evidence="1" type="ORF">LCGC14_3109940</name>
</gene>
<accession>A0A0F8YVC1</accession>
<protein>
    <submittedName>
        <fullName evidence="1">Uncharacterized protein</fullName>
    </submittedName>
</protein>
<organism evidence="1">
    <name type="scientific">marine sediment metagenome</name>
    <dbReference type="NCBI Taxonomy" id="412755"/>
    <lineage>
        <taxon>unclassified sequences</taxon>
        <taxon>metagenomes</taxon>
        <taxon>ecological metagenomes</taxon>
    </lineage>
</organism>
<sequence>MLNRYAIELVSSKVICGASIFSDIDIRLIADSFAFMDFWNIEHTEAVKQLIEETNIQIQYASKI</sequence>
<proteinExistence type="predicted"/>
<reference evidence="1" key="1">
    <citation type="journal article" date="2015" name="Nature">
        <title>Complex archaea that bridge the gap between prokaryotes and eukaryotes.</title>
        <authorList>
            <person name="Spang A."/>
            <person name="Saw J.H."/>
            <person name="Jorgensen S.L."/>
            <person name="Zaremba-Niedzwiedzka K."/>
            <person name="Martijn J."/>
            <person name="Lind A.E."/>
            <person name="van Eijk R."/>
            <person name="Schleper C."/>
            <person name="Guy L."/>
            <person name="Ettema T.J."/>
        </authorList>
    </citation>
    <scope>NUCLEOTIDE SEQUENCE</scope>
</reference>
<comment type="caution">
    <text evidence="1">The sequence shown here is derived from an EMBL/GenBank/DDBJ whole genome shotgun (WGS) entry which is preliminary data.</text>
</comment>